<dbReference type="PANTHER" id="PTHR44846">
    <property type="entry name" value="MANNOSYL-D-GLYCERATE TRANSPORT/METABOLISM SYSTEM REPRESSOR MNGR-RELATED"/>
    <property type="match status" value="1"/>
</dbReference>
<dbReference type="KEGG" id="apak:AP3564_15360"/>
<protein>
    <submittedName>
        <fullName evidence="5">GntR family transcriptional regulator</fullName>
    </submittedName>
</protein>
<evidence type="ECO:0000259" key="4">
    <source>
        <dbReference type="PROSITE" id="PS50949"/>
    </source>
</evidence>
<dbReference type="InterPro" id="IPR011663">
    <property type="entry name" value="UTRA"/>
</dbReference>
<sequence length="239" mass="27450">MLKQDDQIPLYIQLKESIRSSIINGQLKYGDKIPTELELSEEYKISRITVRKAILELVEEGYLVKRQGKGTFVNKRKIERKIVHFLSFTDACKANGLKASGKVIKKEIIQPTAKDKKMLQLDDGDALLFIQRVRYADDSPIMIENNYFSYKGYHYLLNENLDGSIYKILEEKLNVKPSHAGEISLEIVRAGEEEVKLLNTVSGEPLFYLETTVYEENGCPVHIGKHYILGDSYKFILKQ</sequence>
<evidence type="ECO:0000256" key="2">
    <source>
        <dbReference type="ARBA" id="ARBA00023125"/>
    </source>
</evidence>
<dbReference type="GO" id="GO:0003677">
    <property type="term" value="F:DNA binding"/>
    <property type="evidence" value="ECO:0007669"/>
    <property type="project" value="UniProtKB-KW"/>
</dbReference>
<dbReference type="SUPFAM" id="SSF64288">
    <property type="entry name" value="Chorismate lyase-like"/>
    <property type="match status" value="1"/>
</dbReference>
<dbReference type="GO" id="GO:0045892">
    <property type="term" value="P:negative regulation of DNA-templated transcription"/>
    <property type="evidence" value="ECO:0007669"/>
    <property type="project" value="TreeGrafter"/>
</dbReference>
<keyword evidence="2" id="KW-0238">DNA-binding</keyword>
<dbReference type="SMART" id="SM00345">
    <property type="entry name" value="HTH_GNTR"/>
    <property type="match status" value="1"/>
</dbReference>
<dbReference type="SUPFAM" id="SSF46785">
    <property type="entry name" value="Winged helix' DNA-binding domain"/>
    <property type="match status" value="1"/>
</dbReference>
<proteinExistence type="predicted"/>
<accession>A0A223E889</accession>
<feature type="domain" description="HTH gntR-type" evidence="4">
    <location>
        <begin position="8"/>
        <end position="76"/>
    </location>
</feature>
<dbReference type="InterPro" id="IPR028978">
    <property type="entry name" value="Chorismate_lyase_/UTRA_dom_sf"/>
</dbReference>
<keyword evidence="1" id="KW-0805">Transcription regulation</keyword>
<dbReference type="InterPro" id="IPR000524">
    <property type="entry name" value="Tscrpt_reg_HTH_GntR"/>
</dbReference>
<evidence type="ECO:0000313" key="5">
    <source>
        <dbReference type="EMBL" id="ASS91410.1"/>
    </source>
</evidence>
<dbReference type="InterPro" id="IPR050679">
    <property type="entry name" value="Bact_HTH_transcr_reg"/>
</dbReference>
<dbReference type="EMBL" id="CP017703">
    <property type="protein sequence ID" value="ASS91410.1"/>
    <property type="molecule type" value="Genomic_DNA"/>
</dbReference>
<evidence type="ECO:0000256" key="1">
    <source>
        <dbReference type="ARBA" id="ARBA00023015"/>
    </source>
</evidence>
<reference evidence="5 6" key="1">
    <citation type="submission" date="2016-10" db="EMBL/GenBank/DDBJ databases">
        <title>The whole genome sequencing and assembly of Aeribacillus pallidus KCTC3564 strain.</title>
        <authorList>
            <person name="Lee Y.-J."/>
            <person name="Park M.-K."/>
            <person name="Yi H."/>
            <person name="Bahn Y.-S."/>
            <person name="Kim J.F."/>
            <person name="Lee D.-W."/>
        </authorList>
    </citation>
    <scope>NUCLEOTIDE SEQUENCE [LARGE SCALE GENOMIC DNA]</scope>
    <source>
        <strain evidence="5 6">KCTC3564</strain>
    </source>
</reference>
<dbReference type="GO" id="GO:0003700">
    <property type="term" value="F:DNA-binding transcription factor activity"/>
    <property type="evidence" value="ECO:0007669"/>
    <property type="project" value="InterPro"/>
</dbReference>
<dbReference type="CDD" id="cd07377">
    <property type="entry name" value="WHTH_GntR"/>
    <property type="match status" value="1"/>
</dbReference>
<dbReference type="RefSeq" id="WP_094245947.1">
    <property type="nucleotide sequence ID" value="NZ_CP017703.1"/>
</dbReference>
<dbReference type="Pfam" id="PF07702">
    <property type="entry name" value="UTRA"/>
    <property type="match status" value="1"/>
</dbReference>
<evidence type="ECO:0000313" key="6">
    <source>
        <dbReference type="Proteomes" id="UP000214606"/>
    </source>
</evidence>
<organism evidence="5 6">
    <name type="scientific">Aeribacillus pallidus</name>
    <dbReference type="NCBI Taxonomy" id="33936"/>
    <lineage>
        <taxon>Bacteria</taxon>
        <taxon>Bacillati</taxon>
        <taxon>Bacillota</taxon>
        <taxon>Bacilli</taxon>
        <taxon>Bacillales</taxon>
        <taxon>Bacillaceae</taxon>
        <taxon>Aeribacillus</taxon>
    </lineage>
</organism>
<dbReference type="FunFam" id="1.10.10.10:FF:000079">
    <property type="entry name" value="GntR family transcriptional regulator"/>
    <property type="match status" value="1"/>
</dbReference>
<evidence type="ECO:0000256" key="3">
    <source>
        <dbReference type="ARBA" id="ARBA00023163"/>
    </source>
</evidence>
<name>A0A223E889_9BACI</name>
<dbReference type="InterPro" id="IPR036388">
    <property type="entry name" value="WH-like_DNA-bd_sf"/>
</dbReference>
<dbReference type="AlphaFoldDB" id="A0A223E889"/>
<dbReference type="Gene3D" id="1.10.10.10">
    <property type="entry name" value="Winged helix-like DNA-binding domain superfamily/Winged helix DNA-binding domain"/>
    <property type="match status" value="1"/>
</dbReference>
<dbReference type="InterPro" id="IPR036390">
    <property type="entry name" value="WH_DNA-bd_sf"/>
</dbReference>
<dbReference type="SMART" id="SM00866">
    <property type="entry name" value="UTRA"/>
    <property type="match status" value="1"/>
</dbReference>
<keyword evidence="3" id="KW-0804">Transcription</keyword>
<dbReference type="Gene3D" id="3.40.1410.10">
    <property type="entry name" value="Chorismate lyase-like"/>
    <property type="match status" value="1"/>
</dbReference>
<dbReference type="PROSITE" id="PS50949">
    <property type="entry name" value="HTH_GNTR"/>
    <property type="match status" value="1"/>
</dbReference>
<gene>
    <name evidence="5" type="ORF">AP3564_15360</name>
</gene>
<dbReference type="Pfam" id="PF00392">
    <property type="entry name" value="GntR"/>
    <property type="match status" value="1"/>
</dbReference>
<dbReference type="PRINTS" id="PR00035">
    <property type="entry name" value="HTHGNTR"/>
</dbReference>
<dbReference type="Proteomes" id="UP000214606">
    <property type="component" value="Chromosome"/>
</dbReference>
<dbReference type="PANTHER" id="PTHR44846:SF1">
    <property type="entry name" value="MANNOSYL-D-GLYCERATE TRANSPORT_METABOLISM SYSTEM REPRESSOR MNGR-RELATED"/>
    <property type="match status" value="1"/>
</dbReference>